<gene>
    <name evidence="2" type="ORF">OUZ56_017057</name>
</gene>
<protein>
    <submittedName>
        <fullName evidence="2">Uncharacterized protein</fullName>
    </submittedName>
</protein>
<organism evidence="2 3">
    <name type="scientific">Daphnia magna</name>
    <dbReference type="NCBI Taxonomy" id="35525"/>
    <lineage>
        <taxon>Eukaryota</taxon>
        <taxon>Metazoa</taxon>
        <taxon>Ecdysozoa</taxon>
        <taxon>Arthropoda</taxon>
        <taxon>Crustacea</taxon>
        <taxon>Branchiopoda</taxon>
        <taxon>Diplostraca</taxon>
        <taxon>Cladocera</taxon>
        <taxon>Anomopoda</taxon>
        <taxon>Daphniidae</taxon>
        <taxon>Daphnia</taxon>
    </lineage>
</organism>
<dbReference type="Proteomes" id="UP001234178">
    <property type="component" value="Unassembled WGS sequence"/>
</dbReference>
<proteinExistence type="predicted"/>
<feature type="region of interest" description="Disordered" evidence="1">
    <location>
        <begin position="1"/>
        <end position="20"/>
    </location>
</feature>
<keyword evidence="3" id="KW-1185">Reference proteome</keyword>
<reference evidence="2 3" key="1">
    <citation type="journal article" date="2023" name="Nucleic Acids Res.">
        <title>The hologenome of Daphnia magna reveals possible DNA methylation and microbiome-mediated evolution of the host genome.</title>
        <authorList>
            <person name="Chaturvedi A."/>
            <person name="Li X."/>
            <person name="Dhandapani V."/>
            <person name="Marshall H."/>
            <person name="Kissane S."/>
            <person name="Cuenca-Cambronero M."/>
            <person name="Asole G."/>
            <person name="Calvet F."/>
            <person name="Ruiz-Romero M."/>
            <person name="Marangio P."/>
            <person name="Guigo R."/>
            <person name="Rago D."/>
            <person name="Mirbahai L."/>
            <person name="Eastwood N."/>
            <person name="Colbourne J.K."/>
            <person name="Zhou J."/>
            <person name="Mallon E."/>
            <person name="Orsini L."/>
        </authorList>
    </citation>
    <scope>NUCLEOTIDE SEQUENCE [LARGE SCALE GENOMIC DNA]</scope>
    <source>
        <strain evidence="2">LRV0_1</strain>
    </source>
</reference>
<evidence type="ECO:0000313" key="2">
    <source>
        <dbReference type="EMBL" id="KAK4027916.1"/>
    </source>
</evidence>
<comment type="caution">
    <text evidence="2">The sequence shown here is derived from an EMBL/GenBank/DDBJ whole genome shotgun (WGS) entry which is preliminary data.</text>
</comment>
<evidence type="ECO:0000313" key="3">
    <source>
        <dbReference type="Proteomes" id="UP001234178"/>
    </source>
</evidence>
<name>A0ABR0AS24_9CRUS</name>
<sequence length="104" mass="11649">MCQKAQQDSPSNDKGSYCSSFNGTPTKVDVNKEAAPPLVQRICLNNVRTASQLKINTEATKLFLKFVEDYWPRLCGSKTKNAGLWQEIAIKILHKPLILESLLN</sequence>
<evidence type="ECO:0000256" key="1">
    <source>
        <dbReference type="SAM" id="MobiDB-lite"/>
    </source>
</evidence>
<accession>A0ABR0AS24</accession>
<dbReference type="EMBL" id="JAOYFB010000038">
    <property type="protein sequence ID" value="KAK4027916.1"/>
    <property type="molecule type" value="Genomic_DNA"/>
</dbReference>